<dbReference type="AlphaFoldDB" id="A0A0V8QAB5"/>
<dbReference type="PANTHER" id="PTHR30595:SF6">
    <property type="entry name" value="SCHLAFEN ALBA-2 DOMAIN-CONTAINING PROTEIN"/>
    <property type="match status" value="1"/>
</dbReference>
<accession>A0A0V8QAB5</accession>
<name>A0A0V8QAB5_9FIRM</name>
<feature type="domain" description="Schlafen AlbA-2" evidence="1">
    <location>
        <begin position="19"/>
        <end position="139"/>
    </location>
</feature>
<gene>
    <name evidence="2" type="ORF">ASU35_16180</name>
</gene>
<reference evidence="2 3" key="1">
    <citation type="submission" date="2015-11" db="EMBL/GenBank/DDBJ databases">
        <title>Butyribacter intestini gen. nov., sp. nov., a butyric acid-producing bacterium of the family Lachnospiraceae isolated from the human faeces.</title>
        <authorList>
            <person name="Zou Y."/>
            <person name="Xue W."/>
            <person name="Luo G."/>
            <person name="Lv M."/>
        </authorList>
    </citation>
    <scope>NUCLEOTIDE SEQUENCE [LARGE SCALE GENOMIC DNA]</scope>
    <source>
        <strain evidence="2 3">ACET-33324</strain>
    </source>
</reference>
<dbReference type="PANTHER" id="PTHR30595">
    <property type="entry name" value="GLPR-RELATED TRANSCRIPTIONAL REPRESSOR"/>
    <property type="match status" value="1"/>
</dbReference>
<evidence type="ECO:0000313" key="2">
    <source>
        <dbReference type="EMBL" id="KSV57512.1"/>
    </source>
</evidence>
<evidence type="ECO:0000313" key="3">
    <source>
        <dbReference type="Proteomes" id="UP000054874"/>
    </source>
</evidence>
<dbReference type="InterPro" id="IPR038475">
    <property type="entry name" value="RecG_C_sf"/>
</dbReference>
<dbReference type="InterPro" id="IPR038461">
    <property type="entry name" value="Schlafen_AlbA_2_dom_sf"/>
</dbReference>
<sequence>MTTEELFEKLELIQRLKCETPTLEIKSAEQGCPKHLYDSLSSFSNQDDGGIIIFGVDEKQNYKEVGVYDPQDIQKKINEQCLQMEPVVRPLLTVAEKDGKFFVSAEIPGADITERPVFYKGKGRVKGSFTRVGDSDESMTEYEVYSYEAYRKKYQDDIRVIERVSFASLNQELLAKYIELLKNGKQRLAAIPDNEIYELMSIKRENVITLSAVMNFSPYPQAYFPQLCIIATVVPGTEMGTIGTQGERFLDNQRIEGNISEMLDGTMQFVSRNMRTKTIINPHTGKREDRTDYPITAIREAILNALVHRDYSIHTEGMPIQVIMYEDRIEIRNPGGIYGRIKIDQLGKVQPDTRNPVIASELEVLKVTENRYSGIPTIRRTMQEYNLPQPEFLDERGSFIVKLYKYRESVVTGETEEMENSELILFCKTPRTRKEICDYLGLNSVTYAIQTHVMPLVDKGIIKMSIPDKPKSPKQLFYCD</sequence>
<dbReference type="STRING" id="290052.ASU35_16180"/>
<dbReference type="RefSeq" id="WP_058354243.1">
    <property type="nucleotide sequence ID" value="NZ_CABMMD010000218.1"/>
</dbReference>
<dbReference type="Pfam" id="PF13749">
    <property type="entry name" value="HATPase_c_4"/>
    <property type="match status" value="1"/>
</dbReference>
<dbReference type="Pfam" id="PF04326">
    <property type="entry name" value="SLFN_AlbA_2"/>
    <property type="match status" value="1"/>
</dbReference>
<organism evidence="2 3">
    <name type="scientific">Acetivibrio ethanolgignens</name>
    <dbReference type="NCBI Taxonomy" id="290052"/>
    <lineage>
        <taxon>Bacteria</taxon>
        <taxon>Bacillati</taxon>
        <taxon>Bacillota</taxon>
        <taxon>Clostridia</taxon>
        <taxon>Eubacteriales</taxon>
        <taxon>Oscillospiraceae</taxon>
        <taxon>Acetivibrio</taxon>
    </lineage>
</organism>
<evidence type="ECO:0000259" key="1">
    <source>
        <dbReference type="Pfam" id="PF04326"/>
    </source>
</evidence>
<dbReference type="Proteomes" id="UP000054874">
    <property type="component" value="Unassembled WGS sequence"/>
</dbReference>
<protein>
    <recommendedName>
        <fullName evidence="1">Schlafen AlbA-2 domain-containing protein</fullName>
    </recommendedName>
</protein>
<comment type="caution">
    <text evidence="2">The sequence shown here is derived from an EMBL/GenBank/DDBJ whole genome shotgun (WGS) entry which is preliminary data.</text>
</comment>
<dbReference type="Gene3D" id="3.30.950.30">
    <property type="entry name" value="Schlafen, AAA domain"/>
    <property type="match status" value="1"/>
</dbReference>
<proteinExistence type="predicted"/>
<dbReference type="Gene3D" id="3.30.565.60">
    <property type="match status" value="1"/>
</dbReference>
<dbReference type="InterPro" id="IPR007421">
    <property type="entry name" value="Schlafen_AlbA_2_dom"/>
</dbReference>
<dbReference type="OrthoDB" id="34589at2"/>
<dbReference type="EMBL" id="LNAM01000218">
    <property type="protein sequence ID" value="KSV57512.1"/>
    <property type="molecule type" value="Genomic_DNA"/>
</dbReference>
<keyword evidence="3" id="KW-1185">Reference proteome</keyword>